<dbReference type="Proteomes" id="UP000677803">
    <property type="component" value="Unassembled WGS sequence"/>
</dbReference>
<sequence length="744" mass="82674">MQQKSQTMLRQLLLISLLGLRWTTGSEKLCTRMFPSQQPPSTADSVRPSDVAALSFIGLHEHSTELSTVLSKLTELMTMFNPELVRHPSDEKDAYSPKFLQHDTLVQQAKEVSLYLQSKKDIDANLDWNLVLLFVQVDKLCACKQVPSEIKRVVAEVDDALQLLHSELKRTIVSVTLWDGEYDTIQENRGKCPCVDTAEGELRLQRALATQALQESLDELLVERGWYHDRDDFTVTLQDKPFIRDPSSAASGTPDDVTVQMWKNLLQPSVDRREMEDNGNIVPPPCPTEDRPFLRTEGNFASYHRSEAAPLTKEVSGTEMPCEDLGPSDSIPSSVHELRPGDIKVVAAVGDSLTAGNGIAARPNNILDVLKQDRGLSWSIGGDENLTTITTLPNILKHFNPNVTGFSVDTGKQDTPQAFLNQAVAGAKSKDVPSQVKALVARMKNDSRIDFESDWKLITMFIGGNDACDHCDNTLHSSVENYTRYVQESLDYLQKEVPRALVNLVEVLHITPLREMHAETSLRCPTWLVNILCPCVIAPKPNSDALQILENINKGYQRGVQELVETGRYDTRSDFTVVVQPFFREIIVPRLPDGRPDRSFFSADCFHLSKKAQRLMARSLWNNMLEPLGKKTFKQTFDASVQLKCPTKASPFIFTKINSLGPSPPTDTTSTTTVMTSPATTSSISTSSSVVPQSPTSVPVWVPVIVGIVCLLAGILVTWFILSYLQQKKYKKGKDGVGMKGTGF</sequence>
<dbReference type="InterPro" id="IPR001087">
    <property type="entry name" value="GDSL"/>
</dbReference>
<organism evidence="4 5">
    <name type="scientific">Menidia menidia</name>
    <name type="common">Atlantic silverside</name>
    <dbReference type="NCBI Taxonomy" id="238744"/>
    <lineage>
        <taxon>Eukaryota</taxon>
        <taxon>Metazoa</taxon>
        <taxon>Chordata</taxon>
        <taxon>Craniata</taxon>
        <taxon>Vertebrata</taxon>
        <taxon>Euteleostomi</taxon>
        <taxon>Actinopterygii</taxon>
        <taxon>Neopterygii</taxon>
        <taxon>Teleostei</taxon>
        <taxon>Neoteleostei</taxon>
        <taxon>Acanthomorphata</taxon>
        <taxon>Ovalentaria</taxon>
        <taxon>Atherinomorphae</taxon>
        <taxon>Atheriniformes</taxon>
        <taxon>Atherinopsidae</taxon>
        <taxon>Menidiinae</taxon>
        <taxon>Menidia</taxon>
    </lineage>
</organism>
<dbReference type="SUPFAM" id="SSF52266">
    <property type="entry name" value="SGNH hydrolase"/>
    <property type="match status" value="1"/>
</dbReference>
<dbReference type="GO" id="GO:0006644">
    <property type="term" value="P:phospholipid metabolic process"/>
    <property type="evidence" value="ECO:0007669"/>
    <property type="project" value="TreeGrafter"/>
</dbReference>
<protein>
    <submittedName>
        <fullName evidence="4">(Atlantic silverside) hypothetical protein</fullName>
    </submittedName>
</protein>
<dbReference type="PANTHER" id="PTHR21325:SF52">
    <property type="entry name" value="PHOSPHOLIPASE B1, MEMBRANE-ASSOCIATED"/>
    <property type="match status" value="1"/>
</dbReference>
<keyword evidence="3" id="KW-0732">Signal</keyword>
<dbReference type="EMBL" id="CAJRST010012224">
    <property type="protein sequence ID" value="CAG5928337.1"/>
    <property type="molecule type" value="Genomic_DNA"/>
</dbReference>
<reference evidence="4" key="1">
    <citation type="submission" date="2021-05" db="EMBL/GenBank/DDBJ databases">
        <authorList>
            <person name="Tigano A."/>
        </authorList>
    </citation>
    <scope>NUCLEOTIDE SEQUENCE</scope>
</reference>
<dbReference type="InterPro" id="IPR038885">
    <property type="entry name" value="PLB1"/>
</dbReference>
<evidence type="ECO:0000313" key="5">
    <source>
        <dbReference type="Proteomes" id="UP000677803"/>
    </source>
</evidence>
<evidence type="ECO:0000256" key="3">
    <source>
        <dbReference type="SAM" id="SignalP"/>
    </source>
</evidence>
<keyword evidence="2" id="KW-1133">Transmembrane helix</keyword>
<dbReference type="OrthoDB" id="10265800at2759"/>
<feature type="region of interest" description="Disordered" evidence="1">
    <location>
        <begin position="273"/>
        <end position="292"/>
    </location>
</feature>
<dbReference type="Pfam" id="PF00657">
    <property type="entry name" value="Lipase_GDSL"/>
    <property type="match status" value="1"/>
</dbReference>
<dbReference type="Gene3D" id="3.40.50.1110">
    <property type="entry name" value="SGNH hydrolase"/>
    <property type="match status" value="1"/>
</dbReference>
<feature type="transmembrane region" description="Helical" evidence="2">
    <location>
        <begin position="700"/>
        <end position="725"/>
    </location>
</feature>
<dbReference type="CDD" id="cd01824">
    <property type="entry name" value="Phospholipase_B_like"/>
    <property type="match status" value="1"/>
</dbReference>
<dbReference type="AlphaFoldDB" id="A0A8S4B8C7"/>
<dbReference type="GO" id="GO:0004620">
    <property type="term" value="F:phospholipase activity"/>
    <property type="evidence" value="ECO:0007669"/>
    <property type="project" value="InterPro"/>
</dbReference>
<keyword evidence="2" id="KW-0472">Membrane</keyword>
<dbReference type="PANTHER" id="PTHR21325">
    <property type="entry name" value="PHOSPHOLIPASE B, PLB1"/>
    <property type="match status" value="1"/>
</dbReference>
<accession>A0A8S4B8C7</accession>
<feature type="signal peptide" evidence="3">
    <location>
        <begin position="1"/>
        <end position="25"/>
    </location>
</feature>
<name>A0A8S4B8C7_9TELE</name>
<comment type="caution">
    <text evidence="4">The sequence shown here is derived from an EMBL/GenBank/DDBJ whole genome shotgun (WGS) entry which is preliminary data.</text>
</comment>
<keyword evidence="2" id="KW-0812">Transmembrane</keyword>
<evidence type="ECO:0000256" key="1">
    <source>
        <dbReference type="SAM" id="MobiDB-lite"/>
    </source>
</evidence>
<keyword evidence="5" id="KW-1185">Reference proteome</keyword>
<dbReference type="InterPro" id="IPR035547">
    <property type="entry name" value="Phospholipase_B"/>
</dbReference>
<feature type="chain" id="PRO_5035935400" evidence="3">
    <location>
        <begin position="26"/>
        <end position="744"/>
    </location>
</feature>
<proteinExistence type="predicted"/>
<evidence type="ECO:0000256" key="2">
    <source>
        <dbReference type="SAM" id="Phobius"/>
    </source>
</evidence>
<gene>
    <name evidence="4" type="ORF">MMEN_LOCUS11988</name>
</gene>
<dbReference type="InterPro" id="IPR036514">
    <property type="entry name" value="SGNH_hydro_sf"/>
</dbReference>
<evidence type="ECO:0000313" key="4">
    <source>
        <dbReference type="EMBL" id="CAG5928337.1"/>
    </source>
</evidence>